<dbReference type="EMBL" id="JAHHUM010002248">
    <property type="protein sequence ID" value="KAK5605479.1"/>
    <property type="molecule type" value="Genomic_DNA"/>
</dbReference>
<reference evidence="1 2" key="1">
    <citation type="submission" date="2021-06" db="EMBL/GenBank/DDBJ databases">
        <authorList>
            <person name="Palmer J.M."/>
        </authorList>
    </citation>
    <scope>NUCLEOTIDE SEQUENCE [LARGE SCALE GENOMIC DNA]</scope>
    <source>
        <strain evidence="1 2">MEX-2019</strain>
        <tissue evidence="1">Muscle</tissue>
    </source>
</reference>
<name>A0AAV9R9K4_9TELE</name>
<evidence type="ECO:0000313" key="1">
    <source>
        <dbReference type="EMBL" id="KAK5605479.1"/>
    </source>
</evidence>
<evidence type="ECO:0000313" key="2">
    <source>
        <dbReference type="Proteomes" id="UP001311232"/>
    </source>
</evidence>
<organism evidence="1 2">
    <name type="scientific">Crenichthys baileyi</name>
    <name type="common">White River springfish</name>
    <dbReference type="NCBI Taxonomy" id="28760"/>
    <lineage>
        <taxon>Eukaryota</taxon>
        <taxon>Metazoa</taxon>
        <taxon>Chordata</taxon>
        <taxon>Craniata</taxon>
        <taxon>Vertebrata</taxon>
        <taxon>Euteleostomi</taxon>
        <taxon>Actinopterygii</taxon>
        <taxon>Neopterygii</taxon>
        <taxon>Teleostei</taxon>
        <taxon>Neoteleostei</taxon>
        <taxon>Acanthomorphata</taxon>
        <taxon>Ovalentaria</taxon>
        <taxon>Atherinomorphae</taxon>
        <taxon>Cyprinodontiformes</taxon>
        <taxon>Goodeidae</taxon>
        <taxon>Crenichthys</taxon>
    </lineage>
</organism>
<protein>
    <submittedName>
        <fullName evidence="1">Uncharacterized protein</fullName>
    </submittedName>
</protein>
<accession>A0AAV9R9K4</accession>
<proteinExistence type="predicted"/>
<gene>
    <name evidence="1" type="ORF">CRENBAI_012070</name>
</gene>
<keyword evidence="2" id="KW-1185">Reference proteome</keyword>
<dbReference type="AlphaFoldDB" id="A0AAV9R9K4"/>
<comment type="caution">
    <text evidence="1">The sequence shown here is derived from an EMBL/GenBank/DDBJ whole genome shotgun (WGS) entry which is preliminary data.</text>
</comment>
<feature type="non-terminal residue" evidence="1">
    <location>
        <position position="1"/>
    </location>
</feature>
<dbReference type="Proteomes" id="UP001311232">
    <property type="component" value="Unassembled WGS sequence"/>
</dbReference>
<sequence>QSSFSRVTKAIETTIQIALMETIVKGSTITSNEDDQEDFFSSITRFQESRSHTSLKSKVQKLVKTWLEAGSNKILSEVAFWLSRS</sequence>